<dbReference type="GO" id="GO:0005737">
    <property type="term" value="C:cytoplasm"/>
    <property type="evidence" value="ECO:0007669"/>
    <property type="project" value="TreeGrafter"/>
</dbReference>
<dbReference type="InterPro" id="IPR029099">
    <property type="entry name" value="Pribosyltran_N"/>
</dbReference>
<dbReference type="GO" id="GO:0006015">
    <property type="term" value="P:5-phosphoribose 1-diphosphate biosynthetic process"/>
    <property type="evidence" value="ECO:0007669"/>
    <property type="project" value="TreeGrafter"/>
</dbReference>
<name>A0A2K6VPT9_ONCVO</name>
<evidence type="ECO:0000313" key="5">
    <source>
        <dbReference type="Proteomes" id="UP000024404"/>
    </source>
</evidence>
<dbReference type="GO" id="GO:0002189">
    <property type="term" value="C:ribose phosphate diphosphokinase complex"/>
    <property type="evidence" value="ECO:0007669"/>
    <property type="project" value="TreeGrafter"/>
</dbReference>
<dbReference type="Pfam" id="PF13793">
    <property type="entry name" value="Pribosyltran_N"/>
    <property type="match status" value="1"/>
</dbReference>
<dbReference type="Pfam" id="PF14572">
    <property type="entry name" value="Pribosyl_synth"/>
    <property type="match status" value="1"/>
</dbReference>
<dbReference type="SMART" id="SM01400">
    <property type="entry name" value="Pribosyltran_N"/>
    <property type="match status" value="1"/>
</dbReference>
<dbReference type="Proteomes" id="UP000024404">
    <property type="component" value="Unassembled WGS sequence"/>
</dbReference>
<dbReference type="SUPFAM" id="SSF53271">
    <property type="entry name" value="PRTase-like"/>
    <property type="match status" value="2"/>
</dbReference>
<evidence type="ECO:0000313" key="4">
    <source>
        <dbReference type="EnsemblMetazoa" id="OVOC1425.1"/>
    </source>
</evidence>
<dbReference type="InterPro" id="IPR005946">
    <property type="entry name" value="Rib-P_diPkinase"/>
</dbReference>
<dbReference type="Gene3D" id="3.40.50.2020">
    <property type="match status" value="2"/>
</dbReference>
<keyword evidence="2" id="KW-0545">Nucleotide biosynthesis</keyword>
<dbReference type="PANTHER" id="PTHR10210">
    <property type="entry name" value="RIBOSE-PHOSPHATE DIPHOSPHOKINASE FAMILY MEMBER"/>
    <property type="match status" value="1"/>
</dbReference>
<dbReference type="GO" id="GO:0006164">
    <property type="term" value="P:purine nucleotide biosynthetic process"/>
    <property type="evidence" value="ECO:0007669"/>
    <property type="project" value="TreeGrafter"/>
</dbReference>
<feature type="domain" description="Ribose-phosphate pyrophosphokinase N-terminal" evidence="3">
    <location>
        <begin position="13"/>
        <end position="128"/>
    </location>
</feature>
<comment type="similarity">
    <text evidence="1">Belongs to the ribose-phosphate pyrophosphokinase family.</text>
</comment>
<dbReference type="GO" id="GO:0000287">
    <property type="term" value="F:magnesium ion binding"/>
    <property type="evidence" value="ECO:0007669"/>
    <property type="project" value="InterPro"/>
</dbReference>
<dbReference type="STRING" id="6282.A0A2K6VPT9"/>
<dbReference type="OMA" id="TIPHEMH"/>
<dbReference type="PANTHER" id="PTHR10210:SF53">
    <property type="entry name" value="GH23275P"/>
    <property type="match status" value="1"/>
</dbReference>
<dbReference type="EMBL" id="CMVM020000040">
    <property type="status" value="NOT_ANNOTATED_CDS"/>
    <property type="molecule type" value="Genomic_DNA"/>
</dbReference>
<evidence type="ECO:0000256" key="2">
    <source>
        <dbReference type="ARBA" id="ARBA00022727"/>
    </source>
</evidence>
<dbReference type="GO" id="GO:0004749">
    <property type="term" value="F:ribose phosphate diphosphokinase activity"/>
    <property type="evidence" value="ECO:0007669"/>
    <property type="project" value="TreeGrafter"/>
</dbReference>
<accession>A0A2K6VPT9</accession>
<dbReference type="InterPro" id="IPR000836">
    <property type="entry name" value="PRTase_dom"/>
</dbReference>
<evidence type="ECO:0000256" key="1">
    <source>
        <dbReference type="ARBA" id="ARBA00006478"/>
    </source>
</evidence>
<reference evidence="4" key="2">
    <citation type="submission" date="2018-02" db="UniProtKB">
        <authorList>
            <consortium name="EnsemblMetazoa"/>
        </authorList>
    </citation>
    <scope>IDENTIFICATION</scope>
</reference>
<dbReference type="CDD" id="cd06223">
    <property type="entry name" value="PRTases_typeI"/>
    <property type="match status" value="1"/>
</dbReference>
<keyword evidence="5" id="KW-1185">Reference proteome</keyword>
<dbReference type="AlphaFoldDB" id="A0A2K6VPT9"/>
<dbReference type="EnsemblMetazoa" id="OVOC1425.1">
    <property type="protein sequence ID" value="OVOC1425.1"/>
    <property type="gene ID" value="WBGene00238234"/>
</dbReference>
<reference evidence="5" key="1">
    <citation type="submission" date="2013-10" db="EMBL/GenBank/DDBJ databases">
        <title>Genome sequencing of Onchocerca volvulus.</title>
        <authorList>
            <person name="Cotton J."/>
            <person name="Tsai J."/>
            <person name="Stanley E."/>
            <person name="Tracey A."/>
            <person name="Holroyd N."/>
            <person name="Lustigman S."/>
            <person name="Berriman M."/>
        </authorList>
    </citation>
    <scope>NUCLEOTIDE SEQUENCE</scope>
</reference>
<proteinExistence type="inferred from homology"/>
<dbReference type="InterPro" id="IPR029057">
    <property type="entry name" value="PRTase-like"/>
</dbReference>
<protein>
    <submittedName>
        <fullName evidence="4">Pribosyltran_N domain-containing protein</fullName>
    </submittedName>
</protein>
<evidence type="ECO:0000259" key="3">
    <source>
        <dbReference type="Pfam" id="PF13793"/>
    </source>
</evidence>
<sequence>MTSSANMEKNGGMILLAGNSHPNLAKLISEHLQVPLTDVLCYNKPCRETEVEIRQSVRAKHVFVLQTSSKDVNNDIWEAIILIYTCRTSDAKSITAVMPFLPYSMQCCVRRRSALPMKLVADMICKAGATHVISLDLYRKEIQGFFGVPVENLRASSFLLHYICCNIPDYRNAVIVAKNPKIMHKATSFAEKLRLSIAVIHGEVKDDDMSEDNESFSSFFDKEEIRNDASIAQTYDIFQLKNVKMKPPLTVIGDVGGKIAIIVDNVINEAQSFIAAAQLLKQRGAYKIYVIVTHGLLNADAPALLEDSVIDKVIMTNTIPHEMHKLRCHKIETIDISLLISDAIRRIYNEESMAQLY</sequence>
<dbReference type="FunFam" id="3.40.50.2020:FF:000014">
    <property type="entry name" value="Ribose-phosphate pyrophosphokinase 1"/>
    <property type="match status" value="1"/>
</dbReference>
<organism evidence="4 5">
    <name type="scientific">Onchocerca volvulus</name>
    <dbReference type="NCBI Taxonomy" id="6282"/>
    <lineage>
        <taxon>Eukaryota</taxon>
        <taxon>Metazoa</taxon>
        <taxon>Ecdysozoa</taxon>
        <taxon>Nematoda</taxon>
        <taxon>Chromadorea</taxon>
        <taxon>Rhabditida</taxon>
        <taxon>Spirurina</taxon>
        <taxon>Spiruromorpha</taxon>
        <taxon>Filarioidea</taxon>
        <taxon>Onchocercidae</taxon>
        <taxon>Onchocerca</taxon>
    </lineage>
</organism>
<dbReference type="NCBIfam" id="TIGR01251">
    <property type="entry name" value="ribP_PPkin"/>
    <property type="match status" value="1"/>
</dbReference>
<dbReference type="EnsemblMetazoa" id="OVOC1425.2">
    <property type="protein sequence ID" value="OVOC1425.2"/>
    <property type="gene ID" value="WBGene00238234"/>
</dbReference>
<dbReference type="GO" id="GO:0005524">
    <property type="term" value="F:ATP binding"/>
    <property type="evidence" value="ECO:0007669"/>
    <property type="project" value="TreeGrafter"/>
</dbReference>